<dbReference type="EMBL" id="FOFS01000013">
    <property type="protein sequence ID" value="SEQ99157.1"/>
    <property type="molecule type" value="Genomic_DNA"/>
</dbReference>
<keyword evidence="8" id="KW-0998">Cell outer membrane</keyword>
<dbReference type="SUPFAM" id="SSF103647">
    <property type="entry name" value="TSP type-3 repeat"/>
    <property type="match status" value="1"/>
</dbReference>
<dbReference type="PANTHER" id="PTHR30329:SF21">
    <property type="entry name" value="LIPOPROTEIN YIAD-RELATED"/>
    <property type="match status" value="1"/>
</dbReference>
<feature type="domain" description="OmpA-like" evidence="11">
    <location>
        <begin position="254"/>
        <end position="370"/>
    </location>
</feature>
<evidence type="ECO:0000256" key="8">
    <source>
        <dbReference type="ARBA" id="ARBA00023237"/>
    </source>
</evidence>
<comment type="subcellular location">
    <subcellularLocation>
        <location evidence="1">Cell outer membrane</location>
        <topology evidence="1">Multi-pass membrane protein</topology>
    </subcellularLocation>
</comment>
<evidence type="ECO:0000259" key="11">
    <source>
        <dbReference type="PROSITE" id="PS51123"/>
    </source>
</evidence>
<keyword evidence="5" id="KW-0406">Ion transport</keyword>
<dbReference type="GO" id="GO:0009279">
    <property type="term" value="C:cell outer membrane"/>
    <property type="evidence" value="ECO:0007669"/>
    <property type="project" value="UniProtKB-SubCell"/>
</dbReference>
<dbReference type="SUPFAM" id="SSF103088">
    <property type="entry name" value="OmpA-like"/>
    <property type="match status" value="1"/>
</dbReference>
<dbReference type="InterPro" id="IPR011250">
    <property type="entry name" value="OMP/PagP_B-barrel"/>
</dbReference>
<evidence type="ECO:0000256" key="3">
    <source>
        <dbReference type="ARBA" id="ARBA00022452"/>
    </source>
</evidence>
<evidence type="ECO:0000256" key="9">
    <source>
        <dbReference type="PROSITE-ProRule" id="PRU00473"/>
    </source>
</evidence>
<dbReference type="AlphaFoldDB" id="A0A1H9KJR5"/>
<dbReference type="PRINTS" id="PR01021">
    <property type="entry name" value="OMPADOMAIN"/>
</dbReference>
<dbReference type="InterPro" id="IPR028974">
    <property type="entry name" value="TSP_type-3_rpt"/>
</dbReference>
<evidence type="ECO:0000313" key="13">
    <source>
        <dbReference type="Proteomes" id="UP000199233"/>
    </source>
</evidence>
<evidence type="ECO:0000256" key="4">
    <source>
        <dbReference type="ARBA" id="ARBA00022692"/>
    </source>
</evidence>
<accession>A0A1H9KJR5</accession>
<keyword evidence="6" id="KW-0626">Porin</keyword>
<dbReference type="PANTHER" id="PTHR30329">
    <property type="entry name" value="STATOR ELEMENT OF FLAGELLAR MOTOR COMPLEX"/>
    <property type="match status" value="1"/>
</dbReference>
<name>A0A1H9KJR5_9GAMM</name>
<keyword evidence="4" id="KW-0812">Transmembrane</keyword>
<dbReference type="STRING" id="489703.SAMN04488038_113136"/>
<proteinExistence type="predicted"/>
<dbReference type="CDD" id="cd07185">
    <property type="entry name" value="OmpA_C-like"/>
    <property type="match status" value="1"/>
</dbReference>
<dbReference type="GO" id="GO:0046930">
    <property type="term" value="C:pore complex"/>
    <property type="evidence" value="ECO:0007669"/>
    <property type="project" value="UniProtKB-KW"/>
</dbReference>
<evidence type="ECO:0000256" key="1">
    <source>
        <dbReference type="ARBA" id="ARBA00004571"/>
    </source>
</evidence>
<dbReference type="InterPro" id="IPR006665">
    <property type="entry name" value="OmpA-like"/>
</dbReference>
<dbReference type="GO" id="GO:0006811">
    <property type="term" value="P:monoatomic ion transport"/>
    <property type="evidence" value="ECO:0007669"/>
    <property type="project" value="UniProtKB-KW"/>
</dbReference>
<feature type="signal peptide" evidence="10">
    <location>
        <begin position="1"/>
        <end position="20"/>
    </location>
</feature>
<feature type="chain" id="PRO_5011623176" evidence="10">
    <location>
        <begin position="21"/>
        <end position="370"/>
    </location>
</feature>
<organism evidence="12 13">
    <name type="scientific">Solimonas aquatica</name>
    <dbReference type="NCBI Taxonomy" id="489703"/>
    <lineage>
        <taxon>Bacteria</taxon>
        <taxon>Pseudomonadati</taxon>
        <taxon>Pseudomonadota</taxon>
        <taxon>Gammaproteobacteria</taxon>
        <taxon>Nevskiales</taxon>
        <taxon>Nevskiaceae</taxon>
        <taxon>Solimonas</taxon>
    </lineage>
</organism>
<dbReference type="GO" id="GO:0015288">
    <property type="term" value="F:porin activity"/>
    <property type="evidence" value="ECO:0007669"/>
    <property type="project" value="UniProtKB-KW"/>
</dbReference>
<keyword evidence="10" id="KW-0732">Signal</keyword>
<protein>
    <submittedName>
        <fullName evidence="12">OmpA family protein</fullName>
    </submittedName>
</protein>
<dbReference type="SUPFAM" id="SSF56925">
    <property type="entry name" value="OMPA-like"/>
    <property type="match status" value="1"/>
</dbReference>
<evidence type="ECO:0000256" key="2">
    <source>
        <dbReference type="ARBA" id="ARBA00022448"/>
    </source>
</evidence>
<evidence type="ECO:0000256" key="7">
    <source>
        <dbReference type="ARBA" id="ARBA00023136"/>
    </source>
</evidence>
<dbReference type="Gene3D" id="2.40.160.20">
    <property type="match status" value="1"/>
</dbReference>
<dbReference type="Gene3D" id="3.30.1330.60">
    <property type="entry name" value="OmpA-like domain"/>
    <property type="match status" value="1"/>
</dbReference>
<dbReference type="InterPro" id="IPR036737">
    <property type="entry name" value="OmpA-like_sf"/>
</dbReference>
<dbReference type="Proteomes" id="UP000199233">
    <property type="component" value="Unassembled WGS sequence"/>
</dbReference>
<dbReference type="InterPro" id="IPR050330">
    <property type="entry name" value="Bact_OuterMem_StrucFunc"/>
</dbReference>
<sequence length="370" mass="39847">MRLMQVCAAVAVLWAGSAAAIGPDSYDDIPYFGASYLYELPDSDRDSDNGQGFQLHFGLPLQEQGLPRLTPELTVHSLARKRDVDGKKDYQTAVNLDLIYDLGSLGEGYKFKPYLVGGLGVVQNDVRGNKHERLGVDFGAGLMLPLAPWLDWHGLAARVEARALVSINDDSTENAYPIDYRVTAGLQLPLFFLFPEHHPVVPAAPECELAVVDPDTGRADCSADSDHDSVPDSADQCPGTVQGMAVDSRGCPSAPAAAEAPLLSVQFQENSSQLDAEATKRLDSVASTLQAQANLSLQIIGNADSQGDKSYNLMLSQERADAVRQYLIGKGIDGSRLVTSGRGEFYPVASNASPEGRAENRRVEFKLIVP</sequence>
<dbReference type="PROSITE" id="PS51123">
    <property type="entry name" value="OMPA_2"/>
    <property type="match status" value="1"/>
</dbReference>
<evidence type="ECO:0000313" key="12">
    <source>
        <dbReference type="EMBL" id="SEQ99157.1"/>
    </source>
</evidence>
<dbReference type="GO" id="GO:0005509">
    <property type="term" value="F:calcium ion binding"/>
    <property type="evidence" value="ECO:0007669"/>
    <property type="project" value="InterPro"/>
</dbReference>
<dbReference type="Pfam" id="PF00691">
    <property type="entry name" value="OmpA"/>
    <property type="match status" value="1"/>
</dbReference>
<evidence type="ECO:0000256" key="6">
    <source>
        <dbReference type="ARBA" id="ARBA00023114"/>
    </source>
</evidence>
<evidence type="ECO:0000256" key="10">
    <source>
        <dbReference type="SAM" id="SignalP"/>
    </source>
</evidence>
<dbReference type="RefSeq" id="WP_093288711.1">
    <property type="nucleotide sequence ID" value="NZ_FOFS01000013.1"/>
</dbReference>
<dbReference type="InterPro" id="IPR006664">
    <property type="entry name" value="OMP_bac"/>
</dbReference>
<keyword evidence="13" id="KW-1185">Reference proteome</keyword>
<evidence type="ECO:0000256" key="5">
    <source>
        <dbReference type="ARBA" id="ARBA00023065"/>
    </source>
</evidence>
<keyword evidence="3" id="KW-1134">Transmembrane beta strand</keyword>
<keyword evidence="2" id="KW-0813">Transport</keyword>
<reference evidence="12 13" key="1">
    <citation type="submission" date="2016-10" db="EMBL/GenBank/DDBJ databases">
        <authorList>
            <person name="de Groot N.N."/>
        </authorList>
    </citation>
    <scope>NUCLEOTIDE SEQUENCE [LARGE SCALE GENOMIC DNA]</scope>
    <source>
        <strain evidence="12 13">DSM 25927</strain>
    </source>
</reference>
<keyword evidence="7 9" id="KW-0472">Membrane</keyword>
<gene>
    <name evidence="12" type="ORF">SAMN04488038_113136</name>
</gene>